<comment type="subcellular location">
    <subcellularLocation>
        <location evidence="1">Cell membrane</location>
        <topology evidence="1">Multi-pass membrane protein</topology>
    </subcellularLocation>
</comment>
<dbReference type="InterPro" id="IPR015867">
    <property type="entry name" value="N-reg_PII/ATP_PRibTrfase_C"/>
</dbReference>
<sequence>MMASELSKRLNTKEIIKKIIIIIIGNLFCSIAFNVFFIPNRLLSGGVGGLAIIIQYLTGIPTGISVFFLNIPIFLIGSRLIDREFAFFAFISMLIYSSILTITRGLGSHFIVDDIILASVFGGVFNGIGMGLMFRNRASQGGFDIIAAILKKKYNVNIGSGLMAANTVIVSLSSFLFGYKSAMYTLIAMYIGYAVVDKVQIGFNVKKNVIIVSEKADLVAEAILNRLHRGVTFLEGMGGYTHENKKVIYCIVTSRETAKLKEIVEEIDPMAFFTVNDVVEVKGKGFKNVGI</sequence>
<keyword evidence="3 6" id="KW-0812">Transmembrane</keyword>
<evidence type="ECO:0000313" key="8">
    <source>
        <dbReference type="EMBL" id="SDW00269.1"/>
    </source>
</evidence>
<evidence type="ECO:0000256" key="3">
    <source>
        <dbReference type="ARBA" id="ARBA00022692"/>
    </source>
</evidence>
<feature type="transmembrane region" description="Helical" evidence="6">
    <location>
        <begin position="50"/>
        <end position="73"/>
    </location>
</feature>
<evidence type="ECO:0000259" key="7">
    <source>
        <dbReference type="Pfam" id="PF10035"/>
    </source>
</evidence>
<proteinExistence type="predicted"/>
<dbReference type="OrthoDB" id="3180973at2"/>
<evidence type="ECO:0000313" key="9">
    <source>
        <dbReference type="Proteomes" id="UP000198828"/>
    </source>
</evidence>
<dbReference type="Pfam" id="PF02588">
    <property type="entry name" value="YitT_membrane"/>
    <property type="match status" value="1"/>
</dbReference>
<dbReference type="Proteomes" id="UP000198828">
    <property type="component" value="Unassembled WGS sequence"/>
</dbReference>
<reference evidence="8 9" key="1">
    <citation type="submission" date="2016-10" db="EMBL/GenBank/DDBJ databases">
        <authorList>
            <person name="de Groot N.N."/>
        </authorList>
    </citation>
    <scope>NUCLEOTIDE SEQUENCE [LARGE SCALE GENOMIC DNA]</scope>
    <source>
        <strain evidence="8 9">DSM 23310</strain>
    </source>
</reference>
<dbReference type="InterPro" id="IPR019264">
    <property type="entry name" value="DUF2179"/>
</dbReference>
<evidence type="ECO:0000256" key="6">
    <source>
        <dbReference type="SAM" id="Phobius"/>
    </source>
</evidence>
<dbReference type="EMBL" id="FNNG01000001">
    <property type="protein sequence ID" value="SDW00269.1"/>
    <property type="molecule type" value="Genomic_DNA"/>
</dbReference>
<organism evidence="8 9">
    <name type="scientific">Tepidimicrobium xylanilyticum</name>
    <dbReference type="NCBI Taxonomy" id="1123352"/>
    <lineage>
        <taxon>Bacteria</taxon>
        <taxon>Bacillati</taxon>
        <taxon>Bacillota</taxon>
        <taxon>Tissierellia</taxon>
        <taxon>Tissierellales</taxon>
        <taxon>Tepidimicrobiaceae</taxon>
        <taxon>Tepidimicrobium</taxon>
    </lineage>
</organism>
<name>A0A1H2Q1D6_9FIRM</name>
<dbReference type="InterPro" id="IPR051461">
    <property type="entry name" value="UPF0750_membrane"/>
</dbReference>
<keyword evidence="5 6" id="KW-0472">Membrane</keyword>
<dbReference type="PANTHER" id="PTHR33545">
    <property type="entry name" value="UPF0750 MEMBRANE PROTEIN YITT-RELATED"/>
    <property type="match status" value="1"/>
</dbReference>
<dbReference type="Gene3D" id="3.30.70.120">
    <property type="match status" value="1"/>
</dbReference>
<feature type="transmembrane region" description="Helical" evidence="6">
    <location>
        <begin position="20"/>
        <end position="38"/>
    </location>
</feature>
<keyword evidence="2" id="KW-1003">Cell membrane</keyword>
<keyword evidence="4 6" id="KW-1133">Transmembrane helix</keyword>
<protein>
    <submittedName>
        <fullName evidence="8">Uncharacterized membrane-anchored protein YitT, contains DUF161 and DUF2179 domains</fullName>
    </submittedName>
</protein>
<feature type="transmembrane region" description="Helical" evidence="6">
    <location>
        <begin position="154"/>
        <end position="176"/>
    </location>
</feature>
<evidence type="ECO:0000256" key="4">
    <source>
        <dbReference type="ARBA" id="ARBA00022989"/>
    </source>
</evidence>
<dbReference type="PIRSF" id="PIRSF006483">
    <property type="entry name" value="Membrane_protein_YitT"/>
    <property type="match status" value="1"/>
</dbReference>
<dbReference type="GO" id="GO:0005886">
    <property type="term" value="C:plasma membrane"/>
    <property type="evidence" value="ECO:0007669"/>
    <property type="project" value="UniProtKB-SubCell"/>
</dbReference>
<dbReference type="CDD" id="cd16380">
    <property type="entry name" value="YitT_C"/>
    <property type="match status" value="1"/>
</dbReference>
<dbReference type="InterPro" id="IPR003740">
    <property type="entry name" value="YitT"/>
</dbReference>
<dbReference type="AlphaFoldDB" id="A0A1H2Q1D6"/>
<feature type="transmembrane region" description="Helical" evidence="6">
    <location>
        <begin position="182"/>
        <end position="199"/>
    </location>
</feature>
<evidence type="ECO:0000256" key="1">
    <source>
        <dbReference type="ARBA" id="ARBA00004651"/>
    </source>
</evidence>
<accession>A0A1H2Q1D6</accession>
<evidence type="ECO:0000256" key="5">
    <source>
        <dbReference type="ARBA" id="ARBA00023136"/>
    </source>
</evidence>
<keyword evidence="9" id="KW-1185">Reference proteome</keyword>
<gene>
    <name evidence="8" type="ORF">SAMN05660923_00005</name>
</gene>
<feature type="transmembrane region" description="Helical" evidence="6">
    <location>
        <begin position="115"/>
        <end position="134"/>
    </location>
</feature>
<feature type="domain" description="DUF2179" evidence="7">
    <location>
        <begin position="229"/>
        <end position="283"/>
    </location>
</feature>
<evidence type="ECO:0000256" key="2">
    <source>
        <dbReference type="ARBA" id="ARBA00022475"/>
    </source>
</evidence>
<feature type="transmembrane region" description="Helical" evidence="6">
    <location>
        <begin position="85"/>
        <end position="103"/>
    </location>
</feature>
<dbReference type="PANTHER" id="PTHR33545:SF5">
    <property type="entry name" value="UPF0750 MEMBRANE PROTEIN YITT"/>
    <property type="match status" value="1"/>
</dbReference>
<dbReference type="Pfam" id="PF10035">
    <property type="entry name" value="DUF2179"/>
    <property type="match status" value="1"/>
</dbReference>